<organism evidence="1 2">
    <name type="scientific">Pseudoleptotrichia goodfellowii</name>
    <dbReference type="NCBI Taxonomy" id="157692"/>
    <lineage>
        <taxon>Bacteria</taxon>
        <taxon>Fusobacteriati</taxon>
        <taxon>Fusobacteriota</taxon>
        <taxon>Fusobacteriia</taxon>
        <taxon>Fusobacteriales</taxon>
        <taxon>Leptotrichiaceae</taxon>
        <taxon>Pseudoleptotrichia</taxon>
    </lineage>
</organism>
<evidence type="ECO:0000313" key="2">
    <source>
        <dbReference type="Proteomes" id="UP000321606"/>
    </source>
</evidence>
<proteinExistence type="predicted"/>
<dbReference type="RefSeq" id="WP_026738090.1">
    <property type="nucleotide sequence ID" value="NZ_AP019822.1"/>
</dbReference>
<dbReference type="AlphaFoldDB" id="A0A510JCI9"/>
<dbReference type="OrthoDB" id="9973712at2"/>
<reference evidence="1 2" key="1">
    <citation type="submission" date="2019-07" db="EMBL/GenBank/DDBJ databases">
        <title>Complete Genome Sequence of Leptotrichia goodfellowii Strain JCM 16774.</title>
        <authorList>
            <person name="Watanabe S."/>
            <person name="Cui L."/>
        </authorList>
    </citation>
    <scope>NUCLEOTIDE SEQUENCE [LARGE SCALE GENOMIC DNA]</scope>
    <source>
        <strain evidence="1 2">JCM16774</strain>
    </source>
</reference>
<accession>A0A510JCI9</accession>
<dbReference type="STRING" id="714315.GCA_000516535_01860"/>
<evidence type="ECO:0000313" key="1">
    <source>
        <dbReference type="EMBL" id="BBM36907.1"/>
    </source>
</evidence>
<gene>
    <name evidence="1" type="ORF">JCM16774_1853</name>
</gene>
<dbReference type="Proteomes" id="UP000321606">
    <property type="component" value="Chromosome"/>
</dbReference>
<protein>
    <submittedName>
        <fullName evidence="1">Uncharacterized protein</fullName>
    </submittedName>
</protein>
<dbReference type="KEGG" id="lgo:JCM16774_1853"/>
<dbReference type="EMBL" id="AP019822">
    <property type="protein sequence ID" value="BBM36907.1"/>
    <property type="molecule type" value="Genomic_DNA"/>
</dbReference>
<name>A0A510JCI9_9FUSO</name>
<sequence length="426" mass="48007">MSKQELNERLNKYMSHSGQLVSDINLRGMRLDVAIELGQYQIYPAPSGAKYRTIFDYRNEIGKEKDIHFISTGETRKMEIMDYTRFKSGLEVMKVRDKSTGLIFVLPQGSTPDIGTWAKAKVKSLVIDKKFEMGNIPGDDDWFNNGFGHYQFSIANNLKSYVKTLEDFYTVKNEFTKKVTLGLPVDKMMKNSGYNPSIYGIKASTLLSTDMKYVNDLKKGINKLEKWEKETYLSGVPNTPKQYVDLRGYYEKAVADEKNRIKKMGYSEEDAKRMAARNIGTSSHSLGDGAGIYAGSYTPHSQVIGVDPAPRHVGPYTSGILIVNPKNGLLNKTTKKDGVITSEFNPAVLPFGKRMFSIPGLKKAKDSVNMDSDKTITISTYEAPGQFYMKEKKAYDPHRASSIGEEAWFMIINAPIKEKNSKKDKK</sequence>